<proteinExistence type="predicted"/>
<dbReference type="GO" id="GO:0016705">
    <property type="term" value="F:oxidoreductase activity, acting on paired donors, with incorporation or reduction of molecular oxygen"/>
    <property type="evidence" value="ECO:0007669"/>
    <property type="project" value="InterPro"/>
</dbReference>
<dbReference type="InterPro" id="IPR036396">
    <property type="entry name" value="Cyt_P450_sf"/>
</dbReference>
<dbReference type="GO" id="GO:0004497">
    <property type="term" value="F:monooxygenase activity"/>
    <property type="evidence" value="ECO:0007669"/>
    <property type="project" value="InterPro"/>
</dbReference>
<sequence>MEIRSFLPPYFTAGQIHKLRPMIGVLVGQQLKVLEPGGNPADLVEAFAGPLPLRTGCVARGIPPEAEADLDEVTAHEPGTHRCLDRPWRAGAVRQLGATARHPRRGDDRGLSSRARRTNVCGLPLRQQHRGPTTTRQSWFACHATETRDTGPGPSRA</sequence>
<accession>A0A7W3VSV9</accession>
<protein>
    <submittedName>
        <fullName evidence="2">Uncharacterized protein</fullName>
    </submittedName>
</protein>
<dbReference type="AlphaFoldDB" id="A0A7W3VSV9"/>
<evidence type="ECO:0000313" key="3">
    <source>
        <dbReference type="Proteomes" id="UP000526734"/>
    </source>
</evidence>
<dbReference type="RefSeq" id="WP_182889727.1">
    <property type="nucleotide sequence ID" value="NZ_JACGZW010000002.1"/>
</dbReference>
<feature type="region of interest" description="Disordered" evidence="1">
    <location>
        <begin position="98"/>
        <end position="117"/>
    </location>
</feature>
<gene>
    <name evidence="2" type="ORF">H4281_05190</name>
</gene>
<dbReference type="GO" id="GO:0020037">
    <property type="term" value="F:heme binding"/>
    <property type="evidence" value="ECO:0007669"/>
    <property type="project" value="InterPro"/>
</dbReference>
<dbReference type="GO" id="GO:0005506">
    <property type="term" value="F:iron ion binding"/>
    <property type="evidence" value="ECO:0007669"/>
    <property type="project" value="InterPro"/>
</dbReference>
<keyword evidence="3" id="KW-1185">Reference proteome</keyword>
<dbReference type="EMBL" id="JACGZW010000002">
    <property type="protein sequence ID" value="MBB1152515.1"/>
    <property type="molecule type" value="Genomic_DNA"/>
</dbReference>
<name>A0A7W3VSV9_9PSEU</name>
<comment type="caution">
    <text evidence="2">The sequence shown here is derived from an EMBL/GenBank/DDBJ whole genome shotgun (WGS) entry which is preliminary data.</text>
</comment>
<dbReference type="SUPFAM" id="SSF48264">
    <property type="entry name" value="Cytochrome P450"/>
    <property type="match status" value="1"/>
</dbReference>
<evidence type="ECO:0000256" key="1">
    <source>
        <dbReference type="SAM" id="MobiDB-lite"/>
    </source>
</evidence>
<dbReference type="Gene3D" id="1.10.630.10">
    <property type="entry name" value="Cytochrome P450"/>
    <property type="match status" value="1"/>
</dbReference>
<organism evidence="2 3">
    <name type="scientific">Amycolatopsis dendrobii</name>
    <dbReference type="NCBI Taxonomy" id="2760662"/>
    <lineage>
        <taxon>Bacteria</taxon>
        <taxon>Bacillati</taxon>
        <taxon>Actinomycetota</taxon>
        <taxon>Actinomycetes</taxon>
        <taxon>Pseudonocardiales</taxon>
        <taxon>Pseudonocardiaceae</taxon>
        <taxon>Amycolatopsis</taxon>
    </lineage>
</organism>
<reference evidence="2 3" key="1">
    <citation type="submission" date="2020-08" db="EMBL/GenBank/DDBJ databases">
        <title>Amycolatopsis sp. nov. DR6-1 isolated from Dendrobium heterocarpum.</title>
        <authorList>
            <person name="Tedsree N."/>
            <person name="Kuncharoen N."/>
            <person name="Likhitwitayawuid K."/>
            <person name="Tanasupawat S."/>
        </authorList>
    </citation>
    <scope>NUCLEOTIDE SEQUENCE [LARGE SCALE GENOMIC DNA]</scope>
    <source>
        <strain evidence="2 3">DR6-1</strain>
    </source>
</reference>
<dbReference type="Proteomes" id="UP000526734">
    <property type="component" value="Unassembled WGS sequence"/>
</dbReference>
<evidence type="ECO:0000313" key="2">
    <source>
        <dbReference type="EMBL" id="MBB1152515.1"/>
    </source>
</evidence>